<feature type="chain" id="PRO_5016410013" description="Lipoprotein" evidence="1">
    <location>
        <begin position="22"/>
        <end position="135"/>
    </location>
</feature>
<organism evidence="2 3">
    <name type="scientific">Arcticibacterium luteifluviistationis</name>
    <dbReference type="NCBI Taxonomy" id="1784714"/>
    <lineage>
        <taxon>Bacteria</taxon>
        <taxon>Pseudomonadati</taxon>
        <taxon>Bacteroidota</taxon>
        <taxon>Cytophagia</taxon>
        <taxon>Cytophagales</taxon>
        <taxon>Leadbetterellaceae</taxon>
        <taxon>Arcticibacterium</taxon>
    </lineage>
</organism>
<keyword evidence="1" id="KW-0732">Signal</keyword>
<protein>
    <recommendedName>
        <fullName evidence="4">Lipoprotein</fullName>
    </recommendedName>
</protein>
<name>A0A2Z4GF74_9BACT</name>
<feature type="signal peptide" evidence="1">
    <location>
        <begin position="1"/>
        <end position="21"/>
    </location>
</feature>
<dbReference type="KEGG" id="als:DJ013_17980"/>
<dbReference type="AlphaFoldDB" id="A0A2Z4GF74"/>
<dbReference type="RefSeq" id="WP_111373324.1">
    <property type="nucleotide sequence ID" value="NZ_CP029480.1"/>
</dbReference>
<reference evidence="2 3" key="1">
    <citation type="submission" date="2018-05" db="EMBL/GenBank/DDBJ databases">
        <title>Complete genome sequence of Arcticibacterium luteifluviistationis SM1504T, a cytophagaceae bacterium isolated from Arctic surface seawater.</title>
        <authorList>
            <person name="Li Y."/>
            <person name="Qin Q.-L."/>
        </authorList>
    </citation>
    <scope>NUCLEOTIDE SEQUENCE [LARGE SCALE GENOMIC DNA]</scope>
    <source>
        <strain evidence="2 3">SM1504</strain>
    </source>
</reference>
<dbReference type="PROSITE" id="PS51257">
    <property type="entry name" value="PROKAR_LIPOPROTEIN"/>
    <property type="match status" value="1"/>
</dbReference>
<evidence type="ECO:0000313" key="2">
    <source>
        <dbReference type="EMBL" id="AWV99956.1"/>
    </source>
</evidence>
<evidence type="ECO:0000256" key="1">
    <source>
        <dbReference type="SAM" id="SignalP"/>
    </source>
</evidence>
<dbReference type="Proteomes" id="UP000249873">
    <property type="component" value="Chromosome"/>
</dbReference>
<proteinExistence type="predicted"/>
<accession>A0A2Z4GF74</accession>
<evidence type="ECO:0000313" key="3">
    <source>
        <dbReference type="Proteomes" id="UP000249873"/>
    </source>
</evidence>
<sequence length="135" mass="15848">MLKKILSLSSIILLIGFSACHNNETKEEQSYQEDTIASDKPSEDEIKKGLLNKKVTYTPRGEDETKWTFVDLSEFLDIRIVEEKQDETYWEAKVDFDLQDYNTEINYSMSGIIQCKKDGSKWEVTNFKVLEYRKE</sequence>
<gene>
    <name evidence="2" type="ORF">DJ013_17980</name>
</gene>
<dbReference type="EMBL" id="CP029480">
    <property type="protein sequence ID" value="AWV99956.1"/>
    <property type="molecule type" value="Genomic_DNA"/>
</dbReference>
<keyword evidence="3" id="KW-1185">Reference proteome</keyword>
<evidence type="ECO:0008006" key="4">
    <source>
        <dbReference type="Google" id="ProtNLM"/>
    </source>
</evidence>